<evidence type="ECO:0000259" key="2">
    <source>
        <dbReference type="PROSITE" id="PS51505"/>
    </source>
</evidence>
<evidence type="ECO:0000313" key="4">
    <source>
        <dbReference type="Proteomes" id="UP000193719"/>
    </source>
</evidence>
<dbReference type="Gene3D" id="6.10.140.1270">
    <property type="match status" value="1"/>
</dbReference>
<proteinExistence type="predicted"/>
<dbReference type="InterPro" id="IPR013243">
    <property type="entry name" value="SCA7_dom"/>
</dbReference>
<accession>A0A1Y1UZM9</accession>
<dbReference type="Pfam" id="PF08313">
    <property type="entry name" value="SCA7"/>
    <property type="match status" value="1"/>
</dbReference>
<sequence>MGKHSHDIPWKKYKEILEFEEPPEKQYIKDKTKSELEYSVLLEDNKKIFNIPIEDEFIVVSCNTCKKPVLQSALLYHLENCKKIKKIQEESGPLKKDIQLSVFYASKPLPVVKPKKNKKRKLTEDGQIIEKESKNKENETVKEKKKAKDNDNAKKSTKKKKGPIDLDKQCGVMTENGTVCTRSLTCKIHSVSAKRAVQGRSQDYDTLYRATSRLKEMAANQLANSMAKQKKDAKAAATRKALKDAAEAAANAATLAAGIPIPTNSDEEAEVVYTAVKYHQPTPLYMKNPFSLRRRIAMFQYREEFCS</sequence>
<gene>
    <name evidence="3" type="ORF">BCR36DRAFT_415687</name>
</gene>
<organism evidence="3 4">
    <name type="scientific">Piromyces finnis</name>
    <dbReference type="NCBI Taxonomy" id="1754191"/>
    <lineage>
        <taxon>Eukaryota</taxon>
        <taxon>Fungi</taxon>
        <taxon>Fungi incertae sedis</taxon>
        <taxon>Chytridiomycota</taxon>
        <taxon>Chytridiomycota incertae sedis</taxon>
        <taxon>Neocallimastigomycetes</taxon>
        <taxon>Neocallimastigales</taxon>
        <taxon>Neocallimastigaceae</taxon>
        <taxon>Piromyces</taxon>
    </lineage>
</organism>
<dbReference type="EMBL" id="MCFH01000054">
    <property type="protein sequence ID" value="ORX43273.1"/>
    <property type="molecule type" value="Genomic_DNA"/>
</dbReference>
<dbReference type="PANTHER" id="PTHR47805:SF1">
    <property type="entry name" value="SAGA-ASSOCIATED FACTOR 73"/>
    <property type="match status" value="1"/>
</dbReference>
<keyword evidence="4" id="KW-1185">Reference proteome</keyword>
<feature type="domain" description="SCA7" evidence="2">
    <location>
        <begin position="157"/>
        <end position="225"/>
    </location>
</feature>
<dbReference type="STRING" id="1754191.A0A1Y1UZM9"/>
<dbReference type="Proteomes" id="UP000193719">
    <property type="component" value="Unassembled WGS sequence"/>
</dbReference>
<dbReference type="GO" id="GO:0006357">
    <property type="term" value="P:regulation of transcription by RNA polymerase II"/>
    <property type="evidence" value="ECO:0007669"/>
    <property type="project" value="TreeGrafter"/>
</dbReference>
<dbReference type="AlphaFoldDB" id="A0A1Y1UZM9"/>
<dbReference type="PROSITE" id="PS51505">
    <property type="entry name" value="SCA7"/>
    <property type="match status" value="1"/>
</dbReference>
<reference evidence="3 4" key="1">
    <citation type="submission" date="2016-08" db="EMBL/GenBank/DDBJ databases">
        <title>Genomes of anaerobic fungi encode conserved fungal cellulosomes for biomass hydrolysis.</title>
        <authorList>
            <consortium name="DOE Joint Genome Institute"/>
            <person name="Haitjema C.H."/>
            <person name="Gilmore S.P."/>
            <person name="Henske J.K."/>
            <person name="Solomon K.V."/>
            <person name="De Groot R."/>
            <person name="Kuo A."/>
            <person name="Mondo S.J."/>
            <person name="Salamov A.A."/>
            <person name="Labutti K."/>
            <person name="Zhao Z."/>
            <person name="Chiniquy J."/>
            <person name="Barry K."/>
            <person name="Brewer H.M."/>
            <person name="Purvine S.O."/>
            <person name="Wright A.T."/>
            <person name="Boxma B."/>
            <person name="Van Alen T."/>
            <person name="Hackstein J.H."/>
            <person name="Baker S.E."/>
            <person name="Grigoriev I.V."/>
            <person name="O'Malley M.A."/>
        </authorList>
    </citation>
    <scope>NUCLEOTIDE SEQUENCE [LARGE SCALE GENOMIC DNA]</scope>
    <source>
        <strain evidence="4">finn</strain>
    </source>
</reference>
<name>A0A1Y1UZM9_9FUNG</name>
<dbReference type="GO" id="GO:1904802">
    <property type="term" value="P:RITS complex assembly"/>
    <property type="evidence" value="ECO:0007669"/>
    <property type="project" value="TreeGrafter"/>
</dbReference>
<dbReference type="GO" id="GO:0000124">
    <property type="term" value="C:SAGA complex"/>
    <property type="evidence" value="ECO:0007669"/>
    <property type="project" value="InterPro"/>
</dbReference>
<protein>
    <submittedName>
        <fullName evidence="3">SCA7-domain-containing protein</fullName>
    </submittedName>
</protein>
<dbReference type="GO" id="GO:0031048">
    <property type="term" value="P:regulatory ncRNA-mediated heterochromatin formation"/>
    <property type="evidence" value="ECO:0007669"/>
    <property type="project" value="TreeGrafter"/>
</dbReference>
<dbReference type="PANTHER" id="PTHR47805">
    <property type="entry name" value="SAGA-ASSOCIATED FACTOR 73"/>
    <property type="match status" value="1"/>
</dbReference>
<comment type="caution">
    <text evidence="3">The sequence shown here is derived from an EMBL/GenBank/DDBJ whole genome shotgun (WGS) entry which is preliminary data.</text>
</comment>
<evidence type="ECO:0000256" key="1">
    <source>
        <dbReference type="SAM" id="MobiDB-lite"/>
    </source>
</evidence>
<feature type="region of interest" description="Disordered" evidence="1">
    <location>
        <begin position="114"/>
        <end position="165"/>
    </location>
</feature>
<reference evidence="3 4" key="2">
    <citation type="submission" date="2016-08" db="EMBL/GenBank/DDBJ databases">
        <title>Pervasive Adenine N6-methylation of Active Genes in Fungi.</title>
        <authorList>
            <consortium name="DOE Joint Genome Institute"/>
            <person name="Mondo S.J."/>
            <person name="Dannebaum R.O."/>
            <person name="Kuo R.C."/>
            <person name="Labutti K."/>
            <person name="Haridas S."/>
            <person name="Kuo A."/>
            <person name="Salamov A."/>
            <person name="Ahrendt S.R."/>
            <person name="Lipzen A."/>
            <person name="Sullivan W."/>
            <person name="Andreopoulos W.B."/>
            <person name="Clum A."/>
            <person name="Lindquist E."/>
            <person name="Daum C."/>
            <person name="Ramamoorthy G.K."/>
            <person name="Gryganskyi A."/>
            <person name="Culley D."/>
            <person name="Magnuson J.K."/>
            <person name="James T.Y."/>
            <person name="O'Malley M.A."/>
            <person name="Stajich J.E."/>
            <person name="Spatafora J.W."/>
            <person name="Visel A."/>
            <person name="Grigoriev I.V."/>
        </authorList>
    </citation>
    <scope>NUCLEOTIDE SEQUENCE [LARGE SCALE GENOMIC DNA]</scope>
    <source>
        <strain evidence="4">finn</strain>
    </source>
</reference>
<evidence type="ECO:0000313" key="3">
    <source>
        <dbReference type="EMBL" id="ORX43273.1"/>
    </source>
</evidence>
<dbReference type="InterPro" id="IPR037804">
    <property type="entry name" value="SGF73"/>
</dbReference>
<feature type="compositionally biased region" description="Basic and acidic residues" evidence="1">
    <location>
        <begin position="122"/>
        <end position="154"/>
    </location>
</feature>
<dbReference type="OrthoDB" id="21678at2759"/>